<protein>
    <recommendedName>
        <fullName evidence="2">DNA polymerase V subunit UmuD</fullName>
    </recommendedName>
</protein>
<sequence length="107" mass="11529">MGFPSPAADYLSRRLTVDMFCGISMNSRILETSEGYAVIDVSLNARQGDTLAVLADGEMQFVKLAGKALISEDGEAIEGNALEEVVVIGRVTYFINRALGDDRCPVI</sequence>
<reference evidence="1" key="1">
    <citation type="submission" date="2019-11" db="EMBL/GenBank/DDBJ databases">
        <authorList>
            <person name="Feng L."/>
        </authorList>
    </citation>
    <scope>NUCLEOTIDE SEQUENCE</scope>
    <source>
        <strain evidence="1">CAmalonaticusLFYP1</strain>
    </source>
</reference>
<dbReference type="SUPFAM" id="SSF51306">
    <property type="entry name" value="LexA/Signal peptidase"/>
    <property type="match status" value="1"/>
</dbReference>
<dbReference type="AlphaFoldDB" id="A0A6N2U0T4"/>
<name>A0A6N2U0T4_CITAM</name>
<dbReference type="InterPro" id="IPR036286">
    <property type="entry name" value="LexA/Signal_pep-like_sf"/>
</dbReference>
<dbReference type="EMBL" id="CACRTI010000004">
    <property type="protein sequence ID" value="VYT11358.1"/>
    <property type="molecule type" value="Genomic_DNA"/>
</dbReference>
<evidence type="ECO:0008006" key="2">
    <source>
        <dbReference type="Google" id="ProtNLM"/>
    </source>
</evidence>
<gene>
    <name evidence="1" type="ORF">CALFYP1_02807</name>
</gene>
<accession>A0A6N2U0T4</accession>
<proteinExistence type="predicted"/>
<evidence type="ECO:0000313" key="1">
    <source>
        <dbReference type="EMBL" id="VYT11358.1"/>
    </source>
</evidence>
<organism evidence="1">
    <name type="scientific">Citrobacter amalonaticus</name>
    <dbReference type="NCBI Taxonomy" id="35703"/>
    <lineage>
        <taxon>Bacteria</taxon>
        <taxon>Pseudomonadati</taxon>
        <taxon>Pseudomonadota</taxon>
        <taxon>Gammaproteobacteria</taxon>
        <taxon>Enterobacterales</taxon>
        <taxon>Enterobacteriaceae</taxon>
        <taxon>Citrobacter</taxon>
    </lineage>
</organism>